<dbReference type="EMBL" id="JACBKZ010000007">
    <property type="protein sequence ID" value="KAF5946133.1"/>
    <property type="molecule type" value="Genomic_DNA"/>
</dbReference>
<comment type="caution">
    <text evidence="4">The sequence shown here is derived from an EMBL/GenBank/DDBJ whole genome shotgun (WGS) entry which is preliminary data.</text>
</comment>
<sequence>MLQKILVVKDAVKKIIIRTLKLRFWGIVLQEILAKSFDEWKVFGPRDQGFSDLGKHLKSYRDAIHDVNKNRVSKLGYGCMGLTSMYNSVVPKEDGSAIIKYAFSKGFTFFDTSDIYGADNANEILVGKLPQEKIQLATKFGIVNLDHTQVVVNGSVQYVRTCCEASLKRLCVDYIDLYYVHRIDTSVPIEETVISPNTKRRAHVVHPITALQMEYSLLTRDIEEEIILICRLEIPTQLLLFIKIILKNTALMGASCFGSPFFSSTAHGFFGGKEVVETVPTNSFLVENIFQTKVLVTPPHYHPHLHLHLHLHLHRPTTTSNAITNIATSSTLVSRSQPEYRKTYFPKQMYLTSDCTFEGTTKIKNLDENIGAVRVKLIVPIFEATWPRMFEKDHHTTTAVVAIERSRRRLRDAQVREKTTKPDNFSSSMSHSTILSFGNRASNNSLFLAFPRDQGIAKKHTETRRGLAIKHAEDDKPVQRNGKGQGRTHVNLLSEMGIKKSILNIHLIKRPRTNSSDRDQRRLLTWRITICRKIKVIKSRRSSNRSRDNWWWGAL</sequence>
<evidence type="ECO:0000313" key="5">
    <source>
        <dbReference type="Proteomes" id="UP000593564"/>
    </source>
</evidence>
<dbReference type="AlphaFoldDB" id="A0A7J7GZE4"/>
<evidence type="ECO:0000256" key="1">
    <source>
        <dbReference type="ARBA" id="ARBA00022857"/>
    </source>
</evidence>
<keyword evidence="2" id="KW-0560">Oxidoreductase</keyword>
<dbReference type="PANTHER" id="PTHR43625:SF81">
    <property type="entry name" value="OS01G0618100 PROTEIN"/>
    <property type="match status" value="1"/>
</dbReference>
<dbReference type="InterPro" id="IPR036812">
    <property type="entry name" value="NAD(P)_OxRdtase_dom_sf"/>
</dbReference>
<accession>A0A7J7GZE4</accession>
<reference evidence="4 5" key="2">
    <citation type="submission" date="2020-07" db="EMBL/GenBank/DDBJ databases">
        <title>Genome assembly of wild tea tree DASZ reveals pedigree and selection history of tea varieties.</title>
        <authorList>
            <person name="Zhang W."/>
        </authorList>
    </citation>
    <scope>NUCLEOTIDE SEQUENCE [LARGE SCALE GENOMIC DNA]</scope>
    <source>
        <strain evidence="5">cv. G240</strain>
        <tissue evidence="4">Leaf</tissue>
    </source>
</reference>
<dbReference type="InterPro" id="IPR050791">
    <property type="entry name" value="Aldo-Keto_reductase"/>
</dbReference>
<dbReference type="SUPFAM" id="SSF51430">
    <property type="entry name" value="NAD(P)-linked oxidoreductase"/>
    <property type="match status" value="1"/>
</dbReference>
<dbReference type="GO" id="GO:0005737">
    <property type="term" value="C:cytoplasm"/>
    <property type="evidence" value="ECO:0007669"/>
    <property type="project" value="TreeGrafter"/>
</dbReference>
<dbReference type="Proteomes" id="UP000593564">
    <property type="component" value="Unassembled WGS sequence"/>
</dbReference>
<evidence type="ECO:0000256" key="2">
    <source>
        <dbReference type="ARBA" id="ARBA00023002"/>
    </source>
</evidence>
<feature type="domain" description="NADP-dependent oxidoreductase" evidence="3">
    <location>
        <begin position="74"/>
        <end position="193"/>
    </location>
</feature>
<reference evidence="5" key="1">
    <citation type="journal article" date="2020" name="Nat. Commun.">
        <title>Genome assembly of wild tea tree DASZ reveals pedigree and selection history of tea varieties.</title>
        <authorList>
            <person name="Zhang W."/>
            <person name="Zhang Y."/>
            <person name="Qiu H."/>
            <person name="Guo Y."/>
            <person name="Wan H."/>
            <person name="Zhang X."/>
            <person name="Scossa F."/>
            <person name="Alseekh S."/>
            <person name="Zhang Q."/>
            <person name="Wang P."/>
            <person name="Xu L."/>
            <person name="Schmidt M.H."/>
            <person name="Jia X."/>
            <person name="Li D."/>
            <person name="Zhu A."/>
            <person name="Guo F."/>
            <person name="Chen W."/>
            <person name="Ni D."/>
            <person name="Usadel B."/>
            <person name="Fernie A.R."/>
            <person name="Wen W."/>
        </authorList>
    </citation>
    <scope>NUCLEOTIDE SEQUENCE [LARGE SCALE GENOMIC DNA]</scope>
    <source>
        <strain evidence="5">cv. G240</strain>
    </source>
</reference>
<dbReference type="Pfam" id="PF00248">
    <property type="entry name" value="Aldo_ket_red"/>
    <property type="match status" value="1"/>
</dbReference>
<protein>
    <recommendedName>
        <fullName evidence="3">NADP-dependent oxidoreductase domain-containing protein</fullName>
    </recommendedName>
</protein>
<evidence type="ECO:0000259" key="3">
    <source>
        <dbReference type="Pfam" id="PF00248"/>
    </source>
</evidence>
<dbReference type="Gene3D" id="3.20.20.100">
    <property type="entry name" value="NADP-dependent oxidoreductase domain"/>
    <property type="match status" value="1"/>
</dbReference>
<keyword evidence="1" id="KW-0521">NADP</keyword>
<dbReference type="PANTHER" id="PTHR43625">
    <property type="entry name" value="AFLATOXIN B1 ALDEHYDE REDUCTASE"/>
    <property type="match status" value="1"/>
</dbReference>
<keyword evidence="5" id="KW-1185">Reference proteome</keyword>
<evidence type="ECO:0000313" key="4">
    <source>
        <dbReference type="EMBL" id="KAF5946133.1"/>
    </source>
</evidence>
<dbReference type="InterPro" id="IPR023210">
    <property type="entry name" value="NADP_OxRdtase_dom"/>
</dbReference>
<gene>
    <name evidence="4" type="ORF">HYC85_016361</name>
</gene>
<organism evidence="4 5">
    <name type="scientific">Camellia sinensis</name>
    <name type="common">Tea plant</name>
    <name type="synonym">Thea sinensis</name>
    <dbReference type="NCBI Taxonomy" id="4442"/>
    <lineage>
        <taxon>Eukaryota</taxon>
        <taxon>Viridiplantae</taxon>
        <taxon>Streptophyta</taxon>
        <taxon>Embryophyta</taxon>
        <taxon>Tracheophyta</taxon>
        <taxon>Spermatophyta</taxon>
        <taxon>Magnoliopsida</taxon>
        <taxon>eudicotyledons</taxon>
        <taxon>Gunneridae</taxon>
        <taxon>Pentapetalae</taxon>
        <taxon>asterids</taxon>
        <taxon>Ericales</taxon>
        <taxon>Theaceae</taxon>
        <taxon>Camellia</taxon>
    </lineage>
</organism>
<proteinExistence type="predicted"/>
<dbReference type="GO" id="GO:0016491">
    <property type="term" value="F:oxidoreductase activity"/>
    <property type="evidence" value="ECO:0007669"/>
    <property type="project" value="UniProtKB-KW"/>
</dbReference>
<name>A0A7J7GZE4_CAMSI</name>